<evidence type="ECO:0000259" key="3">
    <source>
        <dbReference type="Pfam" id="PF15902"/>
    </source>
</evidence>
<proteinExistence type="predicted"/>
<evidence type="ECO:0000259" key="2">
    <source>
        <dbReference type="Pfam" id="PF14870"/>
    </source>
</evidence>
<evidence type="ECO:0000313" key="5">
    <source>
        <dbReference type="Proteomes" id="UP000237040"/>
    </source>
</evidence>
<feature type="domain" description="Photosynthesis system II assembly factor Ycf48/Hcf136-like" evidence="2">
    <location>
        <begin position="108"/>
        <end position="372"/>
    </location>
</feature>
<dbReference type="Pfam" id="PF15902">
    <property type="entry name" value="Sortilin-Vps10"/>
    <property type="match status" value="1"/>
</dbReference>
<protein>
    <submittedName>
        <fullName evidence="4">Uncharacterized protein</fullName>
    </submittedName>
</protein>
<dbReference type="PANTHER" id="PTHR43739:SF5">
    <property type="entry name" value="EXO-ALPHA-SIALIDASE"/>
    <property type="match status" value="1"/>
</dbReference>
<dbReference type="InterPro" id="IPR028203">
    <property type="entry name" value="PSII_CF48-like_dom"/>
</dbReference>
<organism evidence="4 5">
    <name type="scientific">Caldisericum exile</name>
    <dbReference type="NCBI Taxonomy" id="693075"/>
    <lineage>
        <taxon>Bacteria</taxon>
        <taxon>Pseudomonadati</taxon>
        <taxon>Caldisericota/Cryosericota group</taxon>
        <taxon>Caldisericota</taxon>
        <taxon>Caldisericia</taxon>
        <taxon>Caldisericales</taxon>
        <taxon>Caldisericaceae</taxon>
        <taxon>Caldisericum</taxon>
    </lineage>
</organism>
<dbReference type="PANTHER" id="PTHR43739">
    <property type="entry name" value="XYLOGLUCANASE (EUROFUNG)"/>
    <property type="match status" value="1"/>
</dbReference>
<feature type="domain" description="Sortilin N-terminal" evidence="3">
    <location>
        <begin position="417"/>
        <end position="521"/>
    </location>
</feature>
<dbReference type="SUPFAM" id="SSF110296">
    <property type="entry name" value="Oligoxyloglucan reducing end-specific cellobiohydrolase"/>
    <property type="match status" value="1"/>
</dbReference>
<dbReference type="AlphaFoldDB" id="A0A2J6WEM3"/>
<name>A0A2J6WEM3_9BACT</name>
<dbReference type="GO" id="GO:0010411">
    <property type="term" value="P:xyloglucan metabolic process"/>
    <property type="evidence" value="ECO:0007669"/>
    <property type="project" value="TreeGrafter"/>
</dbReference>
<evidence type="ECO:0000256" key="1">
    <source>
        <dbReference type="ARBA" id="ARBA00022737"/>
    </source>
</evidence>
<gene>
    <name evidence="4" type="ORF">C0189_02750</name>
</gene>
<comment type="caution">
    <text evidence="4">The sequence shown here is derived from an EMBL/GenBank/DDBJ whole genome shotgun (WGS) entry which is preliminary data.</text>
</comment>
<accession>A0A2J6WEM3</accession>
<dbReference type="CDD" id="cd15482">
    <property type="entry name" value="Sialidase_non-viral"/>
    <property type="match status" value="2"/>
</dbReference>
<sequence length="531" mass="58527">MKKKCMIFILVLTLLIGFFVAKEDTKGGKYDFIGVNSGLPSINHSAIAISPVNPNLIYIGTKIGLYASDDGGESFWQRTIDPSQEEVWVKAVCPSPIEEKTVFIGTYGKGLLVSKDGGFSWESMNTGLTSQDIETIAIDPKNTKIMYVGTYGSGIFKSTNGGKSFSLKSKDLPTLRIKKIVLSPQDTNIVYVVLYDNAGIFRSDDGGNNWIEINNGISGSDKDISSFAIDSINDGTIYAGTHTYGKLLKSNDYGETWKQVNNKFTESFISDIVVDFKNSNLIYVATGEGLFKSENGGVVFKKSSNGLPNSYLTHLLINPKDQNVLFTSTFDAGLYKSTDAGKNWISKNKGLPYYSIEMLKFNPKDSSLILATDNGLYLSKDRQVFSRVGPEGVFFTCISFDPSDSNYVYAGTYYKGLYKSDDGGNTWRKLSTAFDNFDLWDIEVDPKDYKIIYVATYNNGVYKSTDMGNSFKQINSGLKSKDVYALAIDPTNTQTIYAATALGAFKSTNGGAIWSEINKGILNLFLYDIEV</sequence>
<dbReference type="InterPro" id="IPR052025">
    <property type="entry name" value="Xyloglucanase_GH74"/>
</dbReference>
<dbReference type="Pfam" id="PF14870">
    <property type="entry name" value="PSII_BNR"/>
    <property type="match status" value="1"/>
</dbReference>
<dbReference type="Proteomes" id="UP000237040">
    <property type="component" value="Unassembled WGS sequence"/>
</dbReference>
<dbReference type="InterPro" id="IPR036278">
    <property type="entry name" value="Sialidase_sf"/>
</dbReference>
<dbReference type="Gene3D" id="2.130.10.10">
    <property type="entry name" value="YVTN repeat-like/Quinoprotein amine dehydrogenase"/>
    <property type="match status" value="5"/>
</dbReference>
<reference evidence="4 5" key="1">
    <citation type="submission" date="2018-01" db="EMBL/GenBank/DDBJ databases">
        <title>Metagenomic assembled genomes from two thermal pools in the Uzon Caldera, Kamchatka, Russia.</title>
        <authorList>
            <person name="Wilkins L."/>
            <person name="Ettinger C."/>
        </authorList>
    </citation>
    <scope>NUCLEOTIDE SEQUENCE [LARGE SCALE GENOMIC DNA]</scope>
    <source>
        <strain evidence="4">ZAV-07</strain>
    </source>
</reference>
<dbReference type="InterPro" id="IPR015943">
    <property type="entry name" value="WD40/YVTN_repeat-like_dom_sf"/>
</dbReference>
<dbReference type="SUPFAM" id="SSF50939">
    <property type="entry name" value="Sialidases"/>
    <property type="match status" value="1"/>
</dbReference>
<dbReference type="InterPro" id="IPR031778">
    <property type="entry name" value="Sortilin_N"/>
</dbReference>
<dbReference type="EMBL" id="PNIL01000040">
    <property type="protein sequence ID" value="PMP67641.1"/>
    <property type="molecule type" value="Genomic_DNA"/>
</dbReference>
<feature type="non-terminal residue" evidence="4">
    <location>
        <position position="531"/>
    </location>
</feature>
<keyword evidence="1" id="KW-0677">Repeat</keyword>
<evidence type="ECO:0000313" key="4">
    <source>
        <dbReference type="EMBL" id="PMP67641.1"/>
    </source>
</evidence>